<dbReference type="SUPFAM" id="SSF52540">
    <property type="entry name" value="P-loop containing nucleoside triphosphate hydrolases"/>
    <property type="match status" value="1"/>
</dbReference>
<reference evidence="2 3" key="1">
    <citation type="submission" date="2024-09" db="EMBL/GenBank/DDBJ databases">
        <authorList>
            <person name="Zhang Y."/>
        </authorList>
    </citation>
    <scope>NUCLEOTIDE SEQUENCE [LARGE SCALE GENOMIC DNA]</scope>
    <source>
        <strain evidence="2 3">SH314</strain>
    </source>
</reference>
<gene>
    <name evidence="2" type="ORF">ACE02L_12880</name>
</gene>
<sequence length="470" mass="54684">MIINTVLLDKKRYKLVDEDYSEDKNVFTIIVGSNGMGKSRILKRIVNNLKNIDIEGEKIPKNYSKQITFDSYGHKTNFYSCATESKSYISDDKIEIKKINENIKVLAVTTTPFDKFPVEYKGNQIYRYHDNQRYTYIGLKVSKNSLNQSNYLNLLARSMLMSDNISNNKKLFQLLKLNSDYKIQFKSKLPSKDSDLMEYISQKRRFIKKELTKKLFINLLESRYTTIHNLVKSKINFSKIYDAYMKCFPYLSQALNPRDEDVPREELLYLLDLGLINAVDFIFCESNGNYIKISDLSSGQKCMILTLLNIAGSISNNSVVCIDEPEISLHPKWQREFMRVLIDFFSDYKRCHFIIATHSPLIISELSESNCYILNMDFGHAKKAEEYKSMSSDYQLVEVFGISGHNNEYLNRIVVSLLSKLSLTADLDKDDIKKLNVLVKLSKEMDDEDRVKQLIDILYLAWRKVMKNAK</sequence>
<dbReference type="Pfam" id="PF13175">
    <property type="entry name" value="AAA_15"/>
    <property type="match status" value="1"/>
</dbReference>
<dbReference type="PANTHER" id="PTHR43581:SF2">
    <property type="entry name" value="EXCINUCLEASE ATPASE SUBUNIT"/>
    <property type="match status" value="1"/>
</dbReference>
<dbReference type="InterPro" id="IPR041685">
    <property type="entry name" value="AAA_GajA/Old/RecF-like"/>
</dbReference>
<name>A0ABV4VWW0_9GAMM</name>
<dbReference type="PANTHER" id="PTHR43581">
    <property type="entry name" value="ATP/GTP PHOSPHATASE"/>
    <property type="match status" value="1"/>
</dbReference>
<proteinExistence type="predicted"/>
<dbReference type="InterPro" id="IPR051396">
    <property type="entry name" value="Bact_Antivir_Def_Nuclease"/>
</dbReference>
<dbReference type="RefSeq" id="WP_374919432.1">
    <property type="nucleotide sequence ID" value="NZ_JBHFGJ010000005.1"/>
</dbReference>
<dbReference type="Gene3D" id="3.40.50.300">
    <property type="entry name" value="P-loop containing nucleotide triphosphate hydrolases"/>
    <property type="match status" value="1"/>
</dbReference>
<protein>
    <submittedName>
        <fullName evidence="2">AAA family ATPase</fullName>
    </submittedName>
</protein>
<evidence type="ECO:0000259" key="1">
    <source>
        <dbReference type="Pfam" id="PF13175"/>
    </source>
</evidence>
<dbReference type="Proteomes" id="UP001576726">
    <property type="component" value="Unassembled WGS sequence"/>
</dbReference>
<keyword evidence="3" id="KW-1185">Reference proteome</keyword>
<comment type="caution">
    <text evidence="2">The sequence shown here is derived from an EMBL/GenBank/DDBJ whole genome shotgun (WGS) entry which is preliminary data.</text>
</comment>
<organism evidence="2 3">
    <name type="scientific">Shewanella seohaensis</name>
    <dbReference type="NCBI Taxonomy" id="755175"/>
    <lineage>
        <taxon>Bacteria</taxon>
        <taxon>Pseudomonadati</taxon>
        <taxon>Pseudomonadota</taxon>
        <taxon>Gammaproteobacteria</taxon>
        <taxon>Alteromonadales</taxon>
        <taxon>Shewanellaceae</taxon>
        <taxon>Shewanella</taxon>
    </lineage>
</organism>
<dbReference type="InterPro" id="IPR027417">
    <property type="entry name" value="P-loop_NTPase"/>
</dbReference>
<evidence type="ECO:0000313" key="2">
    <source>
        <dbReference type="EMBL" id="MFB2653628.1"/>
    </source>
</evidence>
<dbReference type="EMBL" id="JBHFGJ010000005">
    <property type="protein sequence ID" value="MFB2653628.1"/>
    <property type="molecule type" value="Genomic_DNA"/>
</dbReference>
<feature type="domain" description="Endonuclease GajA/Old nuclease/RecF-like AAA" evidence="1">
    <location>
        <begin position="23"/>
        <end position="363"/>
    </location>
</feature>
<evidence type="ECO:0000313" key="3">
    <source>
        <dbReference type="Proteomes" id="UP001576726"/>
    </source>
</evidence>
<accession>A0ABV4VWW0</accession>